<gene>
    <name evidence="8" type="ORF">RZ71_01070</name>
</gene>
<keyword evidence="4" id="KW-0862">Zinc</keyword>
<dbReference type="GO" id="GO:0004089">
    <property type="term" value="F:carbonate dehydratase activity"/>
    <property type="evidence" value="ECO:0007669"/>
    <property type="project" value="UniProtKB-EC"/>
</dbReference>
<evidence type="ECO:0000256" key="3">
    <source>
        <dbReference type="ARBA" id="ARBA00022723"/>
    </source>
</evidence>
<evidence type="ECO:0000256" key="5">
    <source>
        <dbReference type="ARBA" id="ARBA00023239"/>
    </source>
</evidence>
<evidence type="ECO:0000313" key="9">
    <source>
        <dbReference type="Proteomes" id="UP000037778"/>
    </source>
</evidence>
<reference evidence="8 9" key="1">
    <citation type="journal article" date="2015" name="Genome Biol. Evol.">
        <title>Functionally Structured Genomes in Lactobacillus kunkeei Colonizing the Honey Crop and Food Products of Honeybees and Stingless Bees.</title>
        <authorList>
            <person name="Tamarit D."/>
            <person name="Ellegaard K.M."/>
            <person name="Wikander J."/>
            <person name="Olofsson T."/>
            <person name="Vasquez A."/>
            <person name="Andersson S.G."/>
        </authorList>
    </citation>
    <scope>NUCLEOTIDE SEQUENCE [LARGE SCALE GENOMIC DNA]</scope>
    <source>
        <strain evidence="8 9">LAko</strain>
    </source>
</reference>
<comment type="similarity">
    <text evidence="1">Belongs to the alpha-carbonic anhydrase family.</text>
</comment>
<dbReference type="EMBL" id="JXCY01000007">
    <property type="protein sequence ID" value="KOY75689.1"/>
    <property type="molecule type" value="Genomic_DNA"/>
</dbReference>
<dbReference type="GO" id="GO:0008270">
    <property type="term" value="F:zinc ion binding"/>
    <property type="evidence" value="ECO:0007669"/>
    <property type="project" value="InterPro"/>
</dbReference>
<keyword evidence="9" id="KW-1185">Reference proteome</keyword>
<evidence type="ECO:0000256" key="4">
    <source>
        <dbReference type="ARBA" id="ARBA00022833"/>
    </source>
</evidence>
<sequence length="210" mass="24163">MLDYSEQNNWENDFGQRQSPIMLSTHDSQHFADYLPIHANEFYQLNTEIDDHTTIRLTGMGHATIFNRDFKFKQVHFHAPAEHIVDGKVNPIEIHLVHENEIGQTVVVAVFPTLGNANSELQDIINNFEEGNRHSVSLKLTNWISSLSTGFHYQGSLTTPPLTEGIEWLVINNSKLTVSPKQVDWFIAQFGKNNRDCQPLNERNVQYYNK</sequence>
<dbReference type="PROSITE" id="PS51144">
    <property type="entry name" value="ALPHA_CA_2"/>
    <property type="match status" value="1"/>
</dbReference>
<dbReference type="SUPFAM" id="SSF51069">
    <property type="entry name" value="Carbonic anhydrase"/>
    <property type="match status" value="1"/>
</dbReference>
<dbReference type="PATRIC" id="fig|148814.8.peg.1031"/>
<dbReference type="InterPro" id="IPR001148">
    <property type="entry name" value="CA_dom"/>
</dbReference>
<evidence type="ECO:0000256" key="1">
    <source>
        <dbReference type="ARBA" id="ARBA00010718"/>
    </source>
</evidence>
<dbReference type="SMART" id="SM01057">
    <property type="entry name" value="Carb_anhydrase"/>
    <property type="match status" value="1"/>
</dbReference>
<dbReference type="InterPro" id="IPR036398">
    <property type="entry name" value="CA_dom_sf"/>
</dbReference>
<feature type="domain" description="Alpha-carbonic anhydrase" evidence="7">
    <location>
        <begin position="1"/>
        <end position="210"/>
    </location>
</feature>
<evidence type="ECO:0000259" key="7">
    <source>
        <dbReference type="PROSITE" id="PS51144"/>
    </source>
</evidence>
<evidence type="ECO:0000313" key="8">
    <source>
        <dbReference type="EMBL" id="KOY75689.1"/>
    </source>
</evidence>
<dbReference type="PANTHER" id="PTHR18952:SF265">
    <property type="entry name" value="CARBONIC ANHYDRASE"/>
    <property type="match status" value="1"/>
</dbReference>
<protein>
    <recommendedName>
        <fullName evidence="2">carbonic anhydrase</fullName>
        <ecNumber evidence="2">4.2.1.1</ecNumber>
    </recommendedName>
</protein>
<dbReference type="CDD" id="cd03124">
    <property type="entry name" value="alpha_CA_prokaryotic_like"/>
    <property type="match status" value="1"/>
</dbReference>
<dbReference type="AlphaFoldDB" id="A0A0M9DAU6"/>
<accession>A0A0M9DAU6</accession>
<comment type="caution">
    <text evidence="8">The sequence shown here is derived from an EMBL/GenBank/DDBJ whole genome shotgun (WGS) entry which is preliminary data.</text>
</comment>
<dbReference type="Proteomes" id="UP000037778">
    <property type="component" value="Unassembled WGS sequence"/>
</dbReference>
<dbReference type="PANTHER" id="PTHR18952">
    <property type="entry name" value="CARBONIC ANHYDRASE"/>
    <property type="match status" value="1"/>
</dbReference>
<dbReference type="InterPro" id="IPR041891">
    <property type="entry name" value="Alpha_CA_prokaryot-like"/>
</dbReference>
<organism evidence="8 9">
    <name type="scientific">Apilactobacillus kunkeei</name>
    <dbReference type="NCBI Taxonomy" id="148814"/>
    <lineage>
        <taxon>Bacteria</taxon>
        <taxon>Bacillati</taxon>
        <taxon>Bacillota</taxon>
        <taxon>Bacilli</taxon>
        <taxon>Lactobacillales</taxon>
        <taxon>Lactobacillaceae</taxon>
        <taxon>Apilactobacillus</taxon>
    </lineage>
</organism>
<evidence type="ECO:0000256" key="2">
    <source>
        <dbReference type="ARBA" id="ARBA00012925"/>
    </source>
</evidence>
<name>A0A0M9DAU6_9LACO</name>
<dbReference type="EC" id="4.2.1.1" evidence="2"/>
<evidence type="ECO:0000256" key="6">
    <source>
        <dbReference type="ARBA" id="ARBA00048348"/>
    </source>
</evidence>
<dbReference type="Pfam" id="PF00194">
    <property type="entry name" value="Carb_anhydrase"/>
    <property type="match status" value="1"/>
</dbReference>
<dbReference type="RefSeq" id="WP_053791950.1">
    <property type="nucleotide sequence ID" value="NZ_JXCY01000007.1"/>
</dbReference>
<proteinExistence type="inferred from homology"/>
<dbReference type="InterPro" id="IPR023561">
    <property type="entry name" value="Carbonic_anhydrase_a-class"/>
</dbReference>
<comment type="catalytic activity">
    <reaction evidence="6">
        <text>hydrogencarbonate + H(+) = CO2 + H2O</text>
        <dbReference type="Rhea" id="RHEA:10748"/>
        <dbReference type="ChEBI" id="CHEBI:15377"/>
        <dbReference type="ChEBI" id="CHEBI:15378"/>
        <dbReference type="ChEBI" id="CHEBI:16526"/>
        <dbReference type="ChEBI" id="CHEBI:17544"/>
        <dbReference type="EC" id="4.2.1.1"/>
    </reaction>
</comment>
<keyword evidence="3" id="KW-0479">Metal-binding</keyword>
<dbReference type="Gene3D" id="3.10.200.10">
    <property type="entry name" value="Alpha carbonic anhydrase"/>
    <property type="match status" value="1"/>
</dbReference>
<keyword evidence="5" id="KW-0456">Lyase</keyword>